<dbReference type="AlphaFoldDB" id="A0A5B7JYP2"/>
<proteinExistence type="predicted"/>
<keyword evidence="3" id="KW-1185">Reference proteome</keyword>
<comment type="caution">
    <text evidence="2">The sequence shown here is derived from an EMBL/GenBank/DDBJ whole genome shotgun (WGS) entry which is preliminary data.</text>
</comment>
<organism evidence="2 3">
    <name type="scientific">Portunus trituberculatus</name>
    <name type="common">Swimming crab</name>
    <name type="synonym">Neptunus trituberculatus</name>
    <dbReference type="NCBI Taxonomy" id="210409"/>
    <lineage>
        <taxon>Eukaryota</taxon>
        <taxon>Metazoa</taxon>
        <taxon>Ecdysozoa</taxon>
        <taxon>Arthropoda</taxon>
        <taxon>Crustacea</taxon>
        <taxon>Multicrustacea</taxon>
        <taxon>Malacostraca</taxon>
        <taxon>Eumalacostraca</taxon>
        <taxon>Eucarida</taxon>
        <taxon>Decapoda</taxon>
        <taxon>Pleocyemata</taxon>
        <taxon>Brachyura</taxon>
        <taxon>Eubrachyura</taxon>
        <taxon>Portunoidea</taxon>
        <taxon>Portunidae</taxon>
        <taxon>Portuninae</taxon>
        <taxon>Portunus</taxon>
    </lineage>
</organism>
<feature type="signal peptide" evidence="1">
    <location>
        <begin position="1"/>
        <end position="26"/>
    </location>
</feature>
<evidence type="ECO:0000313" key="2">
    <source>
        <dbReference type="EMBL" id="MPC99979.1"/>
    </source>
</evidence>
<sequence length="151" mass="16819">MALTRATPKRMLSRPVLCSWLSLCSQLSLHLVYNTGLEQYDRQVCSNCHQVTGASQVGHVTNGCNKATAKVNEHCKIGTWSVNTLYHPGKSGNVKRETNRLQYVLVRRGEHGMAIFHLLYGSSSTHGRGESHEGGVGMLMKRKCMDAMIRF</sequence>
<keyword evidence="1" id="KW-0732">Signal</keyword>
<name>A0A5B7JYP2_PORTR</name>
<evidence type="ECO:0000313" key="3">
    <source>
        <dbReference type="Proteomes" id="UP000324222"/>
    </source>
</evidence>
<reference evidence="2 3" key="1">
    <citation type="submission" date="2019-05" db="EMBL/GenBank/DDBJ databases">
        <title>Another draft genome of Portunus trituberculatus and its Hox gene families provides insights of decapod evolution.</title>
        <authorList>
            <person name="Jeong J.-H."/>
            <person name="Song I."/>
            <person name="Kim S."/>
            <person name="Choi T."/>
            <person name="Kim D."/>
            <person name="Ryu S."/>
            <person name="Kim W."/>
        </authorList>
    </citation>
    <scope>NUCLEOTIDE SEQUENCE [LARGE SCALE GENOMIC DNA]</scope>
    <source>
        <tissue evidence="2">Muscle</tissue>
    </source>
</reference>
<dbReference type="Proteomes" id="UP000324222">
    <property type="component" value="Unassembled WGS sequence"/>
</dbReference>
<protein>
    <submittedName>
        <fullName evidence="2">Uncharacterized protein</fullName>
    </submittedName>
</protein>
<dbReference type="EMBL" id="VSRR010120798">
    <property type="protein sequence ID" value="MPC99979.1"/>
    <property type="molecule type" value="Genomic_DNA"/>
</dbReference>
<evidence type="ECO:0000256" key="1">
    <source>
        <dbReference type="SAM" id="SignalP"/>
    </source>
</evidence>
<gene>
    <name evidence="2" type="ORF">E2C01_095426</name>
</gene>
<accession>A0A5B7JYP2</accession>
<feature type="chain" id="PRO_5022695289" evidence="1">
    <location>
        <begin position="27"/>
        <end position="151"/>
    </location>
</feature>